<dbReference type="Pfam" id="PF03221">
    <property type="entry name" value="HTH_Tnp_Tc5"/>
    <property type="match status" value="1"/>
</dbReference>
<evidence type="ECO:0000256" key="1">
    <source>
        <dbReference type="ARBA" id="ARBA00004123"/>
    </source>
</evidence>
<dbReference type="Proteomes" id="UP000192578">
    <property type="component" value="Unassembled WGS sequence"/>
</dbReference>
<comment type="subcellular location">
    <subcellularLocation>
        <location evidence="1">Nucleus</location>
    </subcellularLocation>
</comment>
<dbReference type="GO" id="GO:0003677">
    <property type="term" value="F:DNA binding"/>
    <property type="evidence" value="ECO:0007669"/>
    <property type="project" value="UniProtKB-KW"/>
</dbReference>
<evidence type="ECO:0000313" key="5">
    <source>
        <dbReference type="Proteomes" id="UP000192578"/>
    </source>
</evidence>
<gene>
    <name evidence="4" type="ORF">BV898_12950</name>
</gene>
<organism evidence="4 5">
    <name type="scientific">Hypsibius exemplaris</name>
    <name type="common">Freshwater tardigrade</name>
    <dbReference type="NCBI Taxonomy" id="2072580"/>
    <lineage>
        <taxon>Eukaryota</taxon>
        <taxon>Metazoa</taxon>
        <taxon>Ecdysozoa</taxon>
        <taxon>Tardigrada</taxon>
        <taxon>Eutardigrada</taxon>
        <taxon>Parachela</taxon>
        <taxon>Hypsibioidea</taxon>
        <taxon>Hypsibiidae</taxon>
        <taxon>Hypsibius</taxon>
    </lineage>
</organism>
<dbReference type="EMBL" id="MTYJ01000136">
    <property type="protein sequence ID" value="OQV12821.1"/>
    <property type="molecule type" value="Genomic_DNA"/>
</dbReference>
<dbReference type="CDD" id="cd00093">
    <property type="entry name" value="HTH_XRE"/>
    <property type="match status" value="1"/>
</dbReference>
<dbReference type="InterPro" id="IPR009057">
    <property type="entry name" value="Homeodomain-like_sf"/>
</dbReference>
<sequence length="158" mass="18438">MVRHSYSKHQIAGILKRWKEPHGLTLRDFAAREKVGKDSLSRWIRNETSPVPIKRRGAVHPEWEKELESWVLERRSVGLIVTDGEIRLRVLEIAARDGVADFRASNGWLGNFKKRCKLCYRSPTHTARKEPVFDISLSNKSSLQNRKMKNCDSRQRFQ</sequence>
<accession>A0A1W0WC86</accession>
<dbReference type="SMART" id="SM00674">
    <property type="entry name" value="CENPB"/>
    <property type="match status" value="1"/>
</dbReference>
<dbReference type="Gene3D" id="1.10.10.60">
    <property type="entry name" value="Homeodomain-like"/>
    <property type="match status" value="1"/>
</dbReference>
<comment type="caution">
    <text evidence="4">The sequence shown here is derived from an EMBL/GenBank/DDBJ whole genome shotgun (WGS) entry which is preliminary data.</text>
</comment>
<evidence type="ECO:0000313" key="4">
    <source>
        <dbReference type="EMBL" id="OQV12821.1"/>
    </source>
</evidence>
<dbReference type="SUPFAM" id="SSF46689">
    <property type="entry name" value="Homeodomain-like"/>
    <property type="match status" value="1"/>
</dbReference>
<proteinExistence type="predicted"/>
<name>A0A1W0WC86_HYPEX</name>
<dbReference type="OrthoDB" id="125347at2759"/>
<evidence type="ECO:0000256" key="2">
    <source>
        <dbReference type="ARBA" id="ARBA00023125"/>
    </source>
</evidence>
<dbReference type="PROSITE" id="PS51253">
    <property type="entry name" value="HTH_CENPB"/>
    <property type="match status" value="1"/>
</dbReference>
<dbReference type="AlphaFoldDB" id="A0A1W0WC86"/>
<dbReference type="InterPro" id="IPR001387">
    <property type="entry name" value="Cro/C1-type_HTH"/>
</dbReference>
<keyword evidence="5" id="KW-1185">Reference proteome</keyword>
<feature type="domain" description="HTH CENPB-type" evidence="3">
    <location>
        <begin position="51"/>
        <end position="122"/>
    </location>
</feature>
<reference evidence="5" key="1">
    <citation type="submission" date="2017-01" db="EMBL/GenBank/DDBJ databases">
        <title>Comparative genomics of anhydrobiosis in the tardigrade Hypsibius dujardini.</title>
        <authorList>
            <person name="Yoshida Y."/>
            <person name="Koutsovoulos G."/>
            <person name="Laetsch D."/>
            <person name="Stevens L."/>
            <person name="Kumar S."/>
            <person name="Horikawa D."/>
            <person name="Ishino K."/>
            <person name="Komine S."/>
            <person name="Tomita M."/>
            <person name="Blaxter M."/>
            <person name="Arakawa K."/>
        </authorList>
    </citation>
    <scope>NUCLEOTIDE SEQUENCE [LARGE SCALE GENOMIC DNA]</scope>
    <source>
        <strain evidence="5">Z151</strain>
    </source>
</reference>
<keyword evidence="2" id="KW-0238">DNA-binding</keyword>
<protein>
    <recommendedName>
        <fullName evidence="3">HTH CENPB-type domain-containing protein</fullName>
    </recommendedName>
</protein>
<evidence type="ECO:0000259" key="3">
    <source>
        <dbReference type="PROSITE" id="PS51253"/>
    </source>
</evidence>
<dbReference type="InterPro" id="IPR006600">
    <property type="entry name" value="HTH_CenpB_DNA-bd_dom"/>
</dbReference>
<dbReference type="GO" id="GO:0005634">
    <property type="term" value="C:nucleus"/>
    <property type="evidence" value="ECO:0007669"/>
    <property type="project" value="UniProtKB-SubCell"/>
</dbReference>